<comment type="caution">
    <text evidence="2">The sequence shown here is derived from an EMBL/GenBank/DDBJ whole genome shotgun (WGS) entry which is preliminary data.</text>
</comment>
<evidence type="ECO:0000313" key="2">
    <source>
        <dbReference type="EMBL" id="TLX65111.1"/>
    </source>
</evidence>
<protein>
    <submittedName>
        <fullName evidence="2">PilZ domain-containing protein</fullName>
    </submittedName>
</protein>
<dbReference type="RefSeq" id="WP_138409298.1">
    <property type="nucleotide sequence ID" value="NZ_QLAE01000025.1"/>
</dbReference>
<dbReference type="OrthoDB" id="5290589at2"/>
<dbReference type="EMBL" id="QLAG01000002">
    <property type="protein sequence ID" value="TLX65111.1"/>
    <property type="molecule type" value="Genomic_DNA"/>
</dbReference>
<reference evidence="2 3" key="1">
    <citation type="journal article" date="2017" name="Eur. J. Clin. Microbiol. Infect. Dis.">
        <title>Uncommonly isolated clinical Pseudomonas: identification and phylogenetic assignation.</title>
        <authorList>
            <person name="Mulet M."/>
            <person name="Gomila M."/>
            <person name="Ramirez A."/>
            <person name="Cardew S."/>
            <person name="Moore E.R."/>
            <person name="Lalucat J."/>
            <person name="Garcia-Valdes E."/>
        </authorList>
    </citation>
    <scope>NUCLEOTIDE SEQUENCE [LARGE SCALE GENOMIC DNA]</scope>
    <source>
        <strain evidence="2 3">SD129</strain>
    </source>
</reference>
<gene>
    <name evidence="2" type="ORF">DN820_02020</name>
</gene>
<sequence>MSQGERDYSEKRDFIRMRIESKVVLVQGDQRIEALCLDLSSTGMQVEATSSLNMGDKVRVLIPSEHSELKGLDAETEVVRVQQLDDGRQSLGLAILAMD</sequence>
<name>A0A5R9QIM5_9GAMM</name>
<organism evidence="2 3">
    <name type="scientific">Stutzerimonas nosocomialis</name>
    <dbReference type="NCBI Taxonomy" id="1056496"/>
    <lineage>
        <taxon>Bacteria</taxon>
        <taxon>Pseudomonadati</taxon>
        <taxon>Pseudomonadota</taxon>
        <taxon>Gammaproteobacteria</taxon>
        <taxon>Pseudomonadales</taxon>
        <taxon>Pseudomonadaceae</taxon>
        <taxon>Stutzerimonas</taxon>
    </lineage>
</organism>
<feature type="domain" description="PilZ" evidence="1">
    <location>
        <begin position="10"/>
        <end position="98"/>
    </location>
</feature>
<evidence type="ECO:0000259" key="1">
    <source>
        <dbReference type="Pfam" id="PF07238"/>
    </source>
</evidence>
<accession>A0A5R9QIM5</accession>
<dbReference type="Gene3D" id="2.40.10.220">
    <property type="entry name" value="predicted glycosyltransferase like domains"/>
    <property type="match status" value="1"/>
</dbReference>
<dbReference type="AlphaFoldDB" id="A0A5R9QIM5"/>
<dbReference type="SUPFAM" id="SSF141371">
    <property type="entry name" value="PilZ domain-like"/>
    <property type="match status" value="1"/>
</dbReference>
<dbReference type="GO" id="GO:0035438">
    <property type="term" value="F:cyclic-di-GMP binding"/>
    <property type="evidence" value="ECO:0007669"/>
    <property type="project" value="InterPro"/>
</dbReference>
<dbReference type="Pfam" id="PF07238">
    <property type="entry name" value="PilZ"/>
    <property type="match status" value="1"/>
</dbReference>
<evidence type="ECO:0000313" key="3">
    <source>
        <dbReference type="Proteomes" id="UP000306753"/>
    </source>
</evidence>
<dbReference type="Proteomes" id="UP000306753">
    <property type="component" value="Unassembled WGS sequence"/>
</dbReference>
<dbReference type="InterPro" id="IPR009875">
    <property type="entry name" value="PilZ_domain"/>
</dbReference>
<keyword evidence="3" id="KW-1185">Reference proteome</keyword>
<proteinExistence type="predicted"/>